<reference evidence="1" key="1">
    <citation type="submission" date="2022-03" db="EMBL/GenBank/DDBJ databases">
        <authorList>
            <person name="Alioto T."/>
            <person name="Alioto T."/>
            <person name="Gomez Garrido J."/>
        </authorList>
    </citation>
    <scope>NUCLEOTIDE SEQUENCE</scope>
</reference>
<dbReference type="Gene3D" id="3.30.70.270">
    <property type="match status" value="1"/>
</dbReference>
<gene>
    <name evidence="1" type="ORF">PECUL_23A053981</name>
</gene>
<dbReference type="EMBL" id="OW240912">
    <property type="protein sequence ID" value="CAH2222363.1"/>
    <property type="molecule type" value="Genomic_DNA"/>
</dbReference>
<feature type="non-terminal residue" evidence="1">
    <location>
        <position position="1"/>
    </location>
</feature>
<dbReference type="Proteomes" id="UP001295444">
    <property type="component" value="Chromosome 01"/>
</dbReference>
<protein>
    <submittedName>
        <fullName evidence="1">Uncharacterized protein</fullName>
    </submittedName>
</protein>
<evidence type="ECO:0000313" key="1">
    <source>
        <dbReference type="EMBL" id="CAH2222363.1"/>
    </source>
</evidence>
<dbReference type="SUPFAM" id="SSF56672">
    <property type="entry name" value="DNA/RNA polymerases"/>
    <property type="match status" value="1"/>
</dbReference>
<keyword evidence="2" id="KW-1185">Reference proteome</keyword>
<proteinExistence type="predicted"/>
<evidence type="ECO:0000313" key="2">
    <source>
        <dbReference type="Proteomes" id="UP001295444"/>
    </source>
</evidence>
<dbReference type="InterPro" id="IPR043128">
    <property type="entry name" value="Rev_trsase/Diguanyl_cyclase"/>
</dbReference>
<organism evidence="1 2">
    <name type="scientific">Pelobates cultripes</name>
    <name type="common">Western spadefoot toad</name>
    <dbReference type="NCBI Taxonomy" id="61616"/>
    <lineage>
        <taxon>Eukaryota</taxon>
        <taxon>Metazoa</taxon>
        <taxon>Chordata</taxon>
        <taxon>Craniata</taxon>
        <taxon>Vertebrata</taxon>
        <taxon>Euteleostomi</taxon>
        <taxon>Amphibia</taxon>
        <taxon>Batrachia</taxon>
        <taxon>Anura</taxon>
        <taxon>Pelobatoidea</taxon>
        <taxon>Pelobatidae</taxon>
        <taxon>Pelobates</taxon>
    </lineage>
</organism>
<accession>A0AAD1R237</accession>
<name>A0AAD1R237_PELCU</name>
<dbReference type="AlphaFoldDB" id="A0AAD1R237"/>
<dbReference type="InterPro" id="IPR043502">
    <property type="entry name" value="DNA/RNA_pol_sf"/>
</dbReference>
<sequence length="64" mass="7548">QSSLDNLEDHRKQVCIVLKHLCTHQLYIKLEKREFEQIEMNFLGYVLTLKDLSMEASKIKAVLD</sequence>